<dbReference type="PANTHER" id="PTHR31744">
    <property type="entry name" value="PROTEIN CUP-SHAPED COTYLEDON 2-RELATED"/>
    <property type="match status" value="1"/>
</dbReference>
<proteinExistence type="predicted"/>
<dbReference type="InterPro" id="IPR003441">
    <property type="entry name" value="NAC-dom"/>
</dbReference>
<dbReference type="OrthoDB" id="1139521at2759"/>
<sequence>MGRSSLAPGFRFKPTDVELVQYYLKRKLLGKRLGFKVIAEVDIYKYDPWDLPDKSCWDCGDLKWYFFCPREKKYRNGNRIQRATEGGYWKTTGKDRSVLYGGEVVGWIKTLIFHTGRAPRGDRTNWVMHEYRLEDQGLADRGVPLDSYVLCMIFQKEGLGPRIGAQYGAPFKEEDWSDDEVEISSEAIQVAIMPEPDLGLPCNDISPTATNAHSVGDIGIGPSGSGICDILPPFCEVSQLVSSNYVALEMHHASVGDDIISMFDCFTEESALYIDEPKKIEAEGRLETVQNANMPSTHSPEVLGVGPSFESCGFDVLPPCNVIELVSCNFVTMENPPASNGDETLPIMDCFAEESTFLLNDNGKNEELNNLEHFGNATPHFNTSNIYEDLGDLENLGRVGEVGYNFCSEPDSRSHFLELYDLDQPQRPNLFL</sequence>
<protein>
    <submittedName>
        <fullName evidence="7">NAC domain-containing protein 82-like</fullName>
    </submittedName>
</protein>
<dbReference type="InterPro" id="IPR036093">
    <property type="entry name" value="NAC_dom_sf"/>
</dbReference>
<evidence type="ECO:0000259" key="6">
    <source>
        <dbReference type="PROSITE" id="PS51005"/>
    </source>
</evidence>
<dbReference type="STRING" id="2094558.A0A314YP45"/>
<evidence type="ECO:0000313" key="8">
    <source>
        <dbReference type="Proteomes" id="UP000250321"/>
    </source>
</evidence>
<evidence type="ECO:0000256" key="1">
    <source>
        <dbReference type="ARBA" id="ARBA00004123"/>
    </source>
</evidence>
<dbReference type="Gene3D" id="2.170.150.80">
    <property type="entry name" value="NAC domain"/>
    <property type="match status" value="1"/>
</dbReference>
<dbReference type="EMBL" id="PJQY01000937">
    <property type="protein sequence ID" value="PQQ06771.1"/>
    <property type="molecule type" value="Genomic_DNA"/>
</dbReference>
<dbReference type="FunFam" id="2.170.150.80:FF:000002">
    <property type="entry name" value="Nac domain-containing protein 86"/>
    <property type="match status" value="1"/>
</dbReference>
<dbReference type="Proteomes" id="UP000250321">
    <property type="component" value="Unassembled WGS sequence"/>
</dbReference>
<reference evidence="7 8" key="1">
    <citation type="submission" date="2018-02" db="EMBL/GenBank/DDBJ databases">
        <title>Draft genome of wild Prunus yedoensis var. nudiflora.</title>
        <authorList>
            <person name="Baek S."/>
            <person name="Kim J.-H."/>
            <person name="Choi K."/>
            <person name="Kim G.-B."/>
            <person name="Cho A."/>
            <person name="Jang H."/>
            <person name="Shin C.-H."/>
            <person name="Yu H.-J."/>
            <person name="Mun J.-H."/>
        </authorList>
    </citation>
    <scope>NUCLEOTIDE SEQUENCE [LARGE SCALE GENOMIC DNA]</scope>
    <source>
        <strain evidence="8">cv. Jeju island</strain>
        <tissue evidence="7">Leaf</tissue>
    </source>
</reference>
<dbReference type="GO" id="GO:0003677">
    <property type="term" value="F:DNA binding"/>
    <property type="evidence" value="ECO:0007669"/>
    <property type="project" value="UniProtKB-KW"/>
</dbReference>
<accession>A0A314YP45</accession>
<evidence type="ECO:0000256" key="4">
    <source>
        <dbReference type="ARBA" id="ARBA00023163"/>
    </source>
</evidence>
<name>A0A314YP45_PRUYE</name>
<dbReference type="GO" id="GO:0005634">
    <property type="term" value="C:nucleus"/>
    <property type="evidence" value="ECO:0007669"/>
    <property type="project" value="UniProtKB-SubCell"/>
</dbReference>
<evidence type="ECO:0000256" key="5">
    <source>
        <dbReference type="ARBA" id="ARBA00023242"/>
    </source>
</evidence>
<keyword evidence="5" id="KW-0539">Nucleus</keyword>
<organism evidence="7 8">
    <name type="scientific">Prunus yedoensis var. nudiflora</name>
    <dbReference type="NCBI Taxonomy" id="2094558"/>
    <lineage>
        <taxon>Eukaryota</taxon>
        <taxon>Viridiplantae</taxon>
        <taxon>Streptophyta</taxon>
        <taxon>Embryophyta</taxon>
        <taxon>Tracheophyta</taxon>
        <taxon>Spermatophyta</taxon>
        <taxon>Magnoliopsida</taxon>
        <taxon>eudicotyledons</taxon>
        <taxon>Gunneridae</taxon>
        <taxon>Pentapetalae</taxon>
        <taxon>rosids</taxon>
        <taxon>fabids</taxon>
        <taxon>Rosales</taxon>
        <taxon>Rosaceae</taxon>
        <taxon>Amygdaloideae</taxon>
        <taxon>Amygdaleae</taxon>
        <taxon>Prunus</taxon>
    </lineage>
</organism>
<keyword evidence="4" id="KW-0804">Transcription</keyword>
<dbReference type="GO" id="GO:0006355">
    <property type="term" value="P:regulation of DNA-templated transcription"/>
    <property type="evidence" value="ECO:0007669"/>
    <property type="project" value="InterPro"/>
</dbReference>
<comment type="caution">
    <text evidence="7">The sequence shown here is derived from an EMBL/GenBank/DDBJ whole genome shotgun (WGS) entry which is preliminary data.</text>
</comment>
<dbReference type="Pfam" id="PF02365">
    <property type="entry name" value="NAM"/>
    <property type="match status" value="1"/>
</dbReference>
<feature type="domain" description="NAC" evidence="6">
    <location>
        <begin position="6"/>
        <end position="156"/>
    </location>
</feature>
<comment type="subcellular location">
    <subcellularLocation>
        <location evidence="1">Nucleus</location>
    </subcellularLocation>
</comment>
<gene>
    <name evidence="7" type="ORF">Pyn_38390</name>
</gene>
<keyword evidence="2" id="KW-0805">Transcription regulation</keyword>
<dbReference type="AlphaFoldDB" id="A0A314YP45"/>
<dbReference type="PANTHER" id="PTHR31744:SF210">
    <property type="entry name" value="NAC DOMAIN-CONTAINING PROTEIN 86-LIKE"/>
    <property type="match status" value="1"/>
</dbReference>
<keyword evidence="8" id="KW-1185">Reference proteome</keyword>
<evidence type="ECO:0000256" key="3">
    <source>
        <dbReference type="ARBA" id="ARBA00023125"/>
    </source>
</evidence>
<evidence type="ECO:0000256" key="2">
    <source>
        <dbReference type="ARBA" id="ARBA00023015"/>
    </source>
</evidence>
<keyword evidence="3" id="KW-0238">DNA-binding</keyword>
<evidence type="ECO:0000313" key="7">
    <source>
        <dbReference type="EMBL" id="PQQ06771.1"/>
    </source>
</evidence>
<dbReference type="SUPFAM" id="SSF101941">
    <property type="entry name" value="NAC domain"/>
    <property type="match status" value="1"/>
</dbReference>
<dbReference type="PROSITE" id="PS51005">
    <property type="entry name" value="NAC"/>
    <property type="match status" value="1"/>
</dbReference>